<dbReference type="InterPro" id="IPR001544">
    <property type="entry name" value="Aminotrans_IV"/>
</dbReference>
<proteinExistence type="inferred from homology"/>
<name>A0ABU2HRQ5_9RHOB</name>
<comment type="caution">
    <text evidence="7">The sequence shown here is derived from an EMBL/GenBank/DDBJ whole genome shotgun (WGS) entry which is preliminary data.</text>
</comment>
<sequence length="210" mass="22988">MEGALRGSEPGLKLIETLLWDAESLVRLPRHLARLSRSARALGWHCELAAAEAALDNAVPQGPARMRLTLDAKGEIGVTAGVLAPVRPVWRLALARVRLESSDPWLSVKSSRRHLYDRSRDELPATIEELIFLNERDEVCEGTITNIFYDLGEGLRTPPLRSGLLPGVLREELLATGGCIERPFAAAELASARLWVGNSLRGLIPAEMAD</sequence>
<dbReference type="InterPro" id="IPR036038">
    <property type="entry name" value="Aminotransferase-like"/>
</dbReference>
<keyword evidence="4 6" id="KW-0663">Pyridoxal phosphate</keyword>
<keyword evidence="7" id="KW-0808">Transferase</keyword>
<dbReference type="GO" id="GO:0008483">
    <property type="term" value="F:transaminase activity"/>
    <property type="evidence" value="ECO:0007669"/>
    <property type="project" value="UniProtKB-KW"/>
</dbReference>
<comment type="cofactor">
    <cofactor evidence="1 6">
        <name>pyridoxal 5'-phosphate</name>
        <dbReference type="ChEBI" id="CHEBI:597326"/>
    </cofactor>
</comment>
<comment type="similarity">
    <text evidence="2 5">Belongs to the class-IV pyridoxal-phosphate-dependent aminotransferase family.</text>
</comment>
<keyword evidence="7" id="KW-0032">Aminotransferase</keyword>
<protein>
    <recommendedName>
        <fullName evidence="3">Probable branched-chain-amino-acid aminotransferase</fullName>
    </recommendedName>
</protein>
<dbReference type="Gene3D" id="3.30.470.10">
    <property type="match status" value="1"/>
</dbReference>
<keyword evidence="8" id="KW-1185">Reference proteome</keyword>
<dbReference type="Proteomes" id="UP001269144">
    <property type="component" value="Unassembled WGS sequence"/>
</dbReference>
<reference evidence="8" key="1">
    <citation type="submission" date="2023-07" db="EMBL/GenBank/DDBJ databases">
        <title>Paracoccus sp. MBLB3053 whole genome sequence.</title>
        <authorList>
            <person name="Hwang C.Y."/>
            <person name="Cho E.-S."/>
            <person name="Seo M.-J."/>
        </authorList>
    </citation>
    <scope>NUCLEOTIDE SEQUENCE [LARGE SCALE GENOMIC DNA]</scope>
    <source>
        <strain evidence="8">MBLB3053</strain>
    </source>
</reference>
<evidence type="ECO:0000256" key="2">
    <source>
        <dbReference type="ARBA" id="ARBA00009320"/>
    </source>
</evidence>
<organism evidence="7 8">
    <name type="scientific">Paracoccus aurantius</name>
    <dbReference type="NCBI Taxonomy" id="3073814"/>
    <lineage>
        <taxon>Bacteria</taxon>
        <taxon>Pseudomonadati</taxon>
        <taxon>Pseudomonadota</taxon>
        <taxon>Alphaproteobacteria</taxon>
        <taxon>Rhodobacterales</taxon>
        <taxon>Paracoccaceae</taxon>
        <taxon>Paracoccus</taxon>
    </lineage>
</organism>
<dbReference type="PROSITE" id="PS00770">
    <property type="entry name" value="AA_TRANSFER_CLASS_4"/>
    <property type="match status" value="1"/>
</dbReference>
<dbReference type="RefSeq" id="WP_311159867.1">
    <property type="nucleotide sequence ID" value="NZ_JAVQLW010000001.1"/>
</dbReference>
<evidence type="ECO:0000256" key="6">
    <source>
        <dbReference type="RuleBase" id="RU004516"/>
    </source>
</evidence>
<dbReference type="SUPFAM" id="SSF56752">
    <property type="entry name" value="D-aminoacid aminotransferase-like PLP-dependent enzymes"/>
    <property type="match status" value="1"/>
</dbReference>
<dbReference type="Gene3D" id="3.20.10.10">
    <property type="entry name" value="D-amino Acid Aminotransferase, subunit A, domain 2"/>
    <property type="match status" value="1"/>
</dbReference>
<accession>A0ABU2HRQ5</accession>
<evidence type="ECO:0000256" key="1">
    <source>
        <dbReference type="ARBA" id="ARBA00001933"/>
    </source>
</evidence>
<evidence type="ECO:0000313" key="8">
    <source>
        <dbReference type="Proteomes" id="UP001269144"/>
    </source>
</evidence>
<dbReference type="NCBIfam" id="NF005729">
    <property type="entry name" value="PRK07546.1-3"/>
    <property type="match status" value="1"/>
</dbReference>
<dbReference type="Pfam" id="PF01063">
    <property type="entry name" value="Aminotran_4"/>
    <property type="match status" value="1"/>
</dbReference>
<dbReference type="InterPro" id="IPR043131">
    <property type="entry name" value="BCAT-like_N"/>
</dbReference>
<dbReference type="NCBIfam" id="NF005731">
    <property type="entry name" value="PRK07546.1-5"/>
    <property type="match status" value="1"/>
</dbReference>
<dbReference type="EMBL" id="JAVQLW010000001">
    <property type="protein sequence ID" value="MDS9467698.1"/>
    <property type="molecule type" value="Genomic_DNA"/>
</dbReference>
<evidence type="ECO:0000256" key="3">
    <source>
        <dbReference type="ARBA" id="ARBA00014472"/>
    </source>
</evidence>
<evidence type="ECO:0000256" key="5">
    <source>
        <dbReference type="RuleBase" id="RU004106"/>
    </source>
</evidence>
<evidence type="ECO:0000256" key="4">
    <source>
        <dbReference type="ARBA" id="ARBA00022898"/>
    </source>
</evidence>
<dbReference type="InterPro" id="IPR043132">
    <property type="entry name" value="BCAT-like_C"/>
</dbReference>
<dbReference type="InterPro" id="IPR018300">
    <property type="entry name" value="Aminotrans_IV_CS"/>
</dbReference>
<evidence type="ECO:0000313" key="7">
    <source>
        <dbReference type="EMBL" id="MDS9467698.1"/>
    </source>
</evidence>
<gene>
    <name evidence="7" type="ORF">RGQ15_08955</name>
</gene>